<dbReference type="PANTHER" id="PTHR30085">
    <property type="entry name" value="AMINO ACID ABC TRANSPORTER PERMEASE"/>
    <property type="match status" value="1"/>
</dbReference>
<dbReference type="CDD" id="cd13688">
    <property type="entry name" value="PBP2_GltI_DEBP"/>
    <property type="match status" value="1"/>
</dbReference>
<dbReference type="InterPro" id="IPR051455">
    <property type="entry name" value="Bact_solute-bind_prot3"/>
</dbReference>
<proteinExistence type="inferred from homology"/>
<dbReference type="InterPro" id="IPR001638">
    <property type="entry name" value="Solute-binding_3/MltF_N"/>
</dbReference>
<protein>
    <submittedName>
        <fullName evidence="6">Bacterial extracellular solute-binding s, 3 family protein</fullName>
    </submittedName>
</protein>
<feature type="domain" description="Solute-binding protein family 3/N-terminal" evidence="5">
    <location>
        <begin position="36"/>
        <end position="272"/>
    </location>
</feature>
<dbReference type="Gene3D" id="3.40.190.10">
    <property type="entry name" value="Periplasmic binding protein-like II"/>
    <property type="match status" value="2"/>
</dbReference>
<keyword evidence="7" id="KW-1185">Reference proteome</keyword>
<evidence type="ECO:0000256" key="2">
    <source>
        <dbReference type="ARBA" id="ARBA00022448"/>
    </source>
</evidence>
<evidence type="ECO:0000256" key="1">
    <source>
        <dbReference type="ARBA" id="ARBA00010333"/>
    </source>
</evidence>
<comment type="similarity">
    <text evidence="1">Belongs to the bacterial solute-binding protein 3 family.</text>
</comment>
<dbReference type="Pfam" id="PF00497">
    <property type="entry name" value="SBP_bac_3"/>
    <property type="match status" value="1"/>
</dbReference>
<comment type="caution">
    <text evidence="6">The sequence shown here is derived from an EMBL/GenBank/DDBJ whole genome shotgun (WGS) entry which is preliminary data.</text>
</comment>
<dbReference type="PANTHER" id="PTHR30085:SF6">
    <property type="entry name" value="ABC TRANSPORTER GLUTAMINE-BINDING PROTEIN GLNH"/>
    <property type="match status" value="1"/>
</dbReference>
<accession>U7QAZ9</accession>
<dbReference type="SMART" id="SM00062">
    <property type="entry name" value="PBPb"/>
    <property type="match status" value="1"/>
</dbReference>
<name>U7QAZ9_9CYAN</name>
<evidence type="ECO:0000259" key="5">
    <source>
        <dbReference type="SMART" id="SM00062"/>
    </source>
</evidence>
<dbReference type="SUPFAM" id="SSF53850">
    <property type="entry name" value="Periplasmic binding protein-like II"/>
    <property type="match status" value="1"/>
</dbReference>
<gene>
    <name evidence="6" type="ORF">M595_5066</name>
</gene>
<keyword evidence="2" id="KW-0813">Transport</keyword>
<dbReference type="EMBL" id="AUZM01000072">
    <property type="protein sequence ID" value="ERT04993.1"/>
    <property type="molecule type" value="Genomic_DNA"/>
</dbReference>
<reference evidence="6 7" key="1">
    <citation type="journal article" date="2013" name="Front. Microbiol.">
        <title>Comparative genomic analyses of the cyanobacterium, Lyngbya aestuarii BL J, a powerful hydrogen producer.</title>
        <authorList>
            <person name="Kothari A."/>
            <person name="Vaughn M."/>
            <person name="Garcia-Pichel F."/>
        </authorList>
    </citation>
    <scope>NUCLEOTIDE SEQUENCE [LARGE SCALE GENOMIC DNA]</scope>
    <source>
        <strain evidence="6 7">BL J</strain>
    </source>
</reference>
<sequence>MNTKITISFFSLLLTVGFQLPSLAETVLEKVNRTGVLTVGVREDSIPFSYSNESNNFEGYSVELMQLIHSRLEQELNRSIRLQLKPVTIQNRFSSVENGTVDLVCGADSITIEQEQRVEFSIPFFTTGIQLLVQQEDVERLDPTLRTEEELEQIAPGNILIAFIQGTTTETNFKPIYPEADWQLLGSRTEGLRRLKSNEIDAIASDGILLIGEIWKQGEDMKSYRLIPQEPLSFENYGCIFPQKNLDWGSFINSTITSAENTELWDQWFNSETGRFPYERFSDDTANRSSLEPTQPRRALW</sequence>
<dbReference type="GO" id="GO:0030288">
    <property type="term" value="C:outer membrane-bounded periplasmic space"/>
    <property type="evidence" value="ECO:0007669"/>
    <property type="project" value="TreeGrafter"/>
</dbReference>
<organism evidence="6 7">
    <name type="scientific">Lyngbya aestuarii BL J</name>
    <dbReference type="NCBI Taxonomy" id="1348334"/>
    <lineage>
        <taxon>Bacteria</taxon>
        <taxon>Bacillati</taxon>
        <taxon>Cyanobacteriota</taxon>
        <taxon>Cyanophyceae</taxon>
        <taxon>Oscillatoriophycideae</taxon>
        <taxon>Oscillatoriales</taxon>
        <taxon>Microcoleaceae</taxon>
        <taxon>Lyngbya</taxon>
    </lineage>
</organism>
<evidence type="ECO:0000256" key="4">
    <source>
        <dbReference type="SAM" id="SignalP"/>
    </source>
</evidence>
<feature type="chain" id="PRO_5004686164" evidence="4">
    <location>
        <begin position="25"/>
        <end position="301"/>
    </location>
</feature>
<dbReference type="GO" id="GO:0006865">
    <property type="term" value="P:amino acid transport"/>
    <property type="evidence" value="ECO:0007669"/>
    <property type="project" value="TreeGrafter"/>
</dbReference>
<evidence type="ECO:0000313" key="7">
    <source>
        <dbReference type="Proteomes" id="UP000017127"/>
    </source>
</evidence>
<evidence type="ECO:0000256" key="3">
    <source>
        <dbReference type="ARBA" id="ARBA00022729"/>
    </source>
</evidence>
<evidence type="ECO:0000313" key="6">
    <source>
        <dbReference type="EMBL" id="ERT04993.1"/>
    </source>
</evidence>
<dbReference type="GO" id="GO:0005576">
    <property type="term" value="C:extracellular region"/>
    <property type="evidence" value="ECO:0007669"/>
    <property type="project" value="TreeGrafter"/>
</dbReference>
<dbReference type="RefSeq" id="WP_023068780.1">
    <property type="nucleotide sequence ID" value="NZ_AUZM01000072.1"/>
</dbReference>
<keyword evidence="3 4" id="KW-0732">Signal</keyword>
<dbReference type="OrthoDB" id="422423at2"/>
<dbReference type="Proteomes" id="UP000017127">
    <property type="component" value="Unassembled WGS sequence"/>
</dbReference>
<feature type="signal peptide" evidence="4">
    <location>
        <begin position="1"/>
        <end position="24"/>
    </location>
</feature>
<dbReference type="AlphaFoldDB" id="U7QAZ9"/>